<dbReference type="HOGENOM" id="CLU_2169001_0_0_5"/>
<reference evidence="1 2" key="1">
    <citation type="journal article" date="2010" name="Stand. Genomic Sci.">
        <title>Complete genome sequence of Rhizobium leguminosarum bv. trifolii strain WSM1325, an effective microsymbiont of annual Mediterranean clovers.</title>
        <authorList>
            <person name="Reeve W."/>
            <person name="O'Hara G."/>
            <person name="Chain P."/>
            <person name="Ardley J."/>
            <person name="Brau L."/>
            <person name="Nandesena K."/>
            <person name="Tiwari R."/>
            <person name="Copeland A."/>
            <person name="Nolan M."/>
            <person name="Han C."/>
            <person name="Brettin T."/>
            <person name="Land M."/>
            <person name="Ovchinikova G."/>
            <person name="Ivanova N."/>
            <person name="Mavromatis K."/>
            <person name="Markowitz V."/>
            <person name="Kyrpides N."/>
            <person name="Melino V."/>
            <person name="Denton M."/>
            <person name="Yates R."/>
            <person name="Howieson J."/>
        </authorList>
    </citation>
    <scope>NUCLEOTIDE SEQUENCE [LARGE SCALE GENOMIC DNA]</scope>
    <source>
        <strain evidence="2">WSM1325</strain>
        <plasmid evidence="2">Plasmid pR132503</plasmid>
    </source>
</reference>
<organism evidence="1 2">
    <name type="scientific">Rhizobium leguminosarum bv. trifolii (strain WSM1325)</name>
    <dbReference type="NCBI Taxonomy" id="395491"/>
    <lineage>
        <taxon>Bacteria</taxon>
        <taxon>Pseudomonadati</taxon>
        <taxon>Pseudomonadota</taxon>
        <taxon>Alphaproteobacteria</taxon>
        <taxon>Hyphomicrobiales</taxon>
        <taxon>Rhizobiaceae</taxon>
        <taxon>Rhizobium/Agrobacterium group</taxon>
        <taxon>Rhizobium</taxon>
    </lineage>
</organism>
<proteinExistence type="predicted"/>
<dbReference type="KEGG" id="rlg:Rleg_5918"/>
<name>C6B8F1_RHILS</name>
<dbReference type="Proteomes" id="UP000002256">
    <property type="component" value="Plasmid pR132503"/>
</dbReference>
<keyword evidence="1" id="KW-0614">Plasmid</keyword>
<dbReference type="EMBL" id="CP001625">
    <property type="protein sequence ID" value="ACS60683.1"/>
    <property type="molecule type" value="Genomic_DNA"/>
</dbReference>
<dbReference type="AlphaFoldDB" id="C6B8F1"/>
<accession>C6B8F1</accession>
<geneLocation type="plasmid" evidence="1 2">
    <name>pR132503</name>
</geneLocation>
<sequence>MNKNSGAAVHFQVWTQWSDARTREASTQARSFFPSLIFCICWVSAACFCEAANEFSRHGQQAVRIAADEIARLDHLGRTAEVGVIKETDITISLAYTLIHCRALMSENLE</sequence>
<evidence type="ECO:0000313" key="1">
    <source>
        <dbReference type="EMBL" id="ACS60683.1"/>
    </source>
</evidence>
<gene>
    <name evidence="1" type="ordered locus">Rleg_5918</name>
</gene>
<evidence type="ECO:0000313" key="2">
    <source>
        <dbReference type="Proteomes" id="UP000002256"/>
    </source>
</evidence>
<protein>
    <submittedName>
        <fullName evidence="1">Uncharacterized protein</fullName>
    </submittedName>
</protein>